<comment type="cofactor">
    <cofactor evidence="1">
        <name>FMN</name>
        <dbReference type="ChEBI" id="CHEBI:58210"/>
    </cofactor>
</comment>
<evidence type="ECO:0000256" key="6">
    <source>
        <dbReference type="ARBA" id="ARBA00009716"/>
    </source>
</evidence>
<evidence type="ECO:0000256" key="25">
    <source>
        <dbReference type="PIRSR" id="PIRSR000187-1"/>
    </source>
</evidence>
<dbReference type="GO" id="GO:0051538">
    <property type="term" value="F:3 iron, 4 sulfur cluster binding"/>
    <property type="evidence" value="ECO:0007669"/>
    <property type="project" value="UniProtKB-KW"/>
</dbReference>
<dbReference type="InterPro" id="IPR013785">
    <property type="entry name" value="Aldolase_TIM"/>
</dbReference>
<comment type="catalytic activity">
    <reaction evidence="21">
        <text>2 L-glutamate + NADP(+) = L-glutamine + 2-oxoglutarate + NADPH + H(+)</text>
        <dbReference type="Rhea" id="RHEA:15501"/>
        <dbReference type="ChEBI" id="CHEBI:15378"/>
        <dbReference type="ChEBI" id="CHEBI:16810"/>
        <dbReference type="ChEBI" id="CHEBI:29985"/>
        <dbReference type="ChEBI" id="CHEBI:57783"/>
        <dbReference type="ChEBI" id="CHEBI:58349"/>
        <dbReference type="ChEBI" id="CHEBI:58359"/>
        <dbReference type="EC" id="1.4.1.13"/>
    </reaction>
</comment>
<accession>A0A9W8G9M8</accession>
<evidence type="ECO:0000256" key="10">
    <source>
        <dbReference type="ARBA" id="ARBA00022630"/>
    </source>
</evidence>
<dbReference type="PANTHER" id="PTHR43100">
    <property type="entry name" value="GLUTAMATE SYNTHASE [NADPH] SMALL CHAIN"/>
    <property type="match status" value="1"/>
</dbReference>
<evidence type="ECO:0000313" key="31">
    <source>
        <dbReference type="Proteomes" id="UP001151518"/>
    </source>
</evidence>
<dbReference type="InterPro" id="IPR006982">
    <property type="entry name" value="Glu_synth_centr_N"/>
</dbReference>
<keyword evidence="19 26" id="KW-0003">3Fe-4S</keyword>
<dbReference type="FunFam" id="3.20.20.70:FF:000031">
    <property type="entry name" value="Glutamate synthase 1 [NADH]"/>
    <property type="match status" value="1"/>
</dbReference>
<evidence type="ECO:0000256" key="7">
    <source>
        <dbReference type="ARBA" id="ARBA00011233"/>
    </source>
</evidence>
<dbReference type="Gene3D" id="3.60.20.10">
    <property type="entry name" value="Glutamine Phosphoribosylpyrophosphate, subunit 1, domain 1"/>
    <property type="match status" value="1"/>
</dbReference>
<dbReference type="SUPFAM" id="SSF56235">
    <property type="entry name" value="N-terminal nucleophile aminohydrolases (Ntn hydrolases)"/>
    <property type="match status" value="1"/>
</dbReference>
<evidence type="ECO:0000256" key="19">
    <source>
        <dbReference type="ARBA" id="ARBA00023291"/>
    </source>
</evidence>
<evidence type="ECO:0000256" key="22">
    <source>
        <dbReference type="ARBA" id="ARBA00048867"/>
    </source>
</evidence>
<feature type="domain" description="Glutamine amidotransferase type-2" evidence="28">
    <location>
        <begin position="50"/>
        <end position="445"/>
    </location>
</feature>
<dbReference type="InterPro" id="IPR012220">
    <property type="entry name" value="Glu_synth_euk"/>
</dbReference>
<feature type="binding site" evidence="26">
    <location>
        <position position="1161"/>
    </location>
    <ligand>
        <name>[3Fe-4S] cluster</name>
        <dbReference type="ChEBI" id="CHEBI:21137"/>
    </ligand>
</feature>
<keyword evidence="9" id="KW-0028">Amino-acid biosynthesis</keyword>
<evidence type="ECO:0000259" key="28">
    <source>
        <dbReference type="PROSITE" id="PS51278"/>
    </source>
</evidence>
<dbReference type="NCBIfam" id="NF008730">
    <property type="entry name" value="PRK11750.1"/>
    <property type="match status" value="1"/>
</dbReference>
<dbReference type="GO" id="GO:0004355">
    <property type="term" value="F:glutamate synthase (NADPH) activity"/>
    <property type="evidence" value="ECO:0007669"/>
    <property type="project" value="UniProtKB-EC"/>
</dbReference>
<comment type="catalytic activity">
    <reaction evidence="22">
        <text>2 L-glutamate + NAD(+) = L-glutamine + 2-oxoglutarate + NADH + H(+)</text>
        <dbReference type="Rhea" id="RHEA:13753"/>
        <dbReference type="ChEBI" id="CHEBI:15378"/>
        <dbReference type="ChEBI" id="CHEBI:16810"/>
        <dbReference type="ChEBI" id="CHEBI:29985"/>
        <dbReference type="ChEBI" id="CHEBI:57540"/>
        <dbReference type="ChEBI" id="CHEBI:57945"/>
        <dbReference type="ChEBI" id="CHEBI:58359"/>
        <dbReference type="EC" id="1.4.1.14"/>
    </reaction>
</comment>
<evidence type="ECO:0000256" key="2">
    <source>
        <dbReference type="ARBA" id="ARBA00001974"/>
    </source>
</evidence>
<keyword evidence="14" id="KW-0315">Glutamine amidotransferase</keyword>
<feature type="binding site" evidence="26">
    <location>
        <position position="1167"/>
    </location>
    <ligand>
        <name>[3Fe-4S] cluster</name>
        <dbReference type="ChEBI" id="CHEBI:21137"/>
    </ligand>
</feature>
<dbReference type="Pfam" id="PF00310">
    <property type="entry name" value="GATase_2"/>
    <property type="match status" value="1"/>
</dbReference>
<feature type="domain" description="4Fe-4S ferredoxin-type" evidence="29">
    <location>
        <begin position="1631"/>
        <end position="1665"/>
    </location>
</feature>
<evidence type="ECO:0000256" key="1">
    <source>
        <dbReference type="ARBA" id="ARBA00001917"/>
    </source>
</evidence>
<sequence length="2119" mass="231650">MTMQSKHRPLLAQDSSSAATANAEIGGYGWAGAMPKAQGLYNPANERDACGVGFIINIKGVPSHQILHDSEDLLCNMSHRGATGADERDGDGAGVMTAMPHKFMTKVFQELGCTLPPPGQYATGNVFLHQDDDIRQESMRVFDKIAQEMGLRTVIWRGVPASSDILGPNGQSREPVIMQPLVVAIAEQLSEPDFQRRLFILRKRAMHEIGHEKWFYVCSLATRSIVYKGLLTPAQVPEYYADLRDNDFETHFALVHSRFSTNTFPSWERAQPFNWCAHNGEINTLRGNKNWMRAREGLLKSKSFGPDLQLAYPIINEQGSDSASFNSVLELLVVSGAMSMPEAIMIMVPEAWQNNPQMPAEKRAFYEWASCIMEPWDGPALFTFSDGRYCGASLDRNGLRPCRYYVTKDDRMICASEVGTIKISPELIQQKGRLMPGRMLLVDTKAGEIVDDEKLKLRYAQQHPFQQWLDANQIKLEHLSPSQKPPVIDDVPISRDRHLRVFGYSAEQLNLILSPMVQNGKEPLGSMGNDTVLACLDPSPRLPYEYFRELFAQVTNPPIDPIRENIVMSLRCNVGPEGNLLEKSEQQTRRLSLDSPVLTNGELEAICSISAKYPDWTARTLDITYDVSEGIGGYSKAIDRVCKEAEDAIADGAKVIVLSDRAIGPMRVALSALLASGAVHHHLVASKLRAKVALIVETGEARETHHFCVLVGYGVDAVCPYVVYEAISKLHRENVLSDKPVEQLVQQFRHAVDDGFRKVMSKMGISTLQSYKGAQIFEALGIALDVINKCFVGTASRVEGTTMEGFAADALARHDVAYIGKAEKQAIAAINDEGEYNWRKGGEQHVNTPGTIASLQDAVRSKNADSWNKYTKAASDSVRDCTLRGLLEIKADESRAIPIEEVEPWTSIVKRFCTGAMSYGSISKEAHTALAVAMNRLGGKSNSGEGGEDPERSIPQENGDNERSAIKQVASGRFGVTSNYLADADELQIKMAQGAKAGEGGELLGTKVSKEIAKTRHTTPGVTLVSPPPHHDIYSIEDLKQLIFDLKSANKKARVSVKLVSEVGVGVVASGVAKALADHILISGHDGGTGAARWTGIKYAGLPWELGLAETHQTLVLNDLRGRVVLQTDGQLKTAKDIAIAALLGAEEFGFATTPLITLGCVYLRRCHQNNCAVGVATQDPVLRAKFRGQPEHVINFFSYLAEDLREIMAKLGFRTLNEMVGRAEHLYVRDDYQCIKGKLELSMLLKPAHKMRPGAATYCVMKQDHQVESRLDSTLLPQLIESLQTGKPVELSAKIHNTDRAFGTILSYYLSKSHGLDGLPQGTIRLHLKGSAGQSLGAFLAPGIAVELEGDANDYVGKGLSGGRIVVYPPRNSTFDSGKNVIVGNVCLFGATSGEAFFNGIAAERFAVRNSGALAVVEGVGDHGCEYMTGGRVIVLGDVGRNFAAGMSGGIAYVLANDFNNMCNTESVELVTVHGDEAVWLKRTIQRHADLTGSSRAREVLQSFGELLPKFVKVLPTEYKRVLEEEEASKKTAAATVASEGSADESTGSGSESDKTIAVSPAQQNKTAALGNDLVDIEDALVDESLLSDRIKKLDKLRGFVKYKRRGDKYRNARKRVNDWEEISLRQTKSQLQVQASRCIDCGVPFCQSDVDGCPIGNVIPKWNELVYKNQWRDAFYRLMATNNFPEFTGRVCPAPCEGACVAGISELPVAIKSIEAAIIDHAWEMGWMQPAPPPSRSGMKVAIVGSGPAGLSAADQLNSAGHCVTVFEREDRIGGLLTYGIPNMKLDKRLVQRRVDKMEKEGVQFVTNAHVGVTHSATELYETHDAVLLATGATWPRDLSIEGRQLDGIHFAMEYLTGNTKNVLDTAAKRKPTLSAEGKRVVVIGGGDTGNDCIGTAVRQGAASVVNFELLPQPPKERALDNPWPQYPRVYRIDYGHEEVISRWGKDPREYCISAKRFVGEGSQLKGIETVRVEWTKTEDGRWSMAEVSGSEEYHPADLVFLAMGFLGPENKVIDELAVKQGPRSTIQTPEGSYMTSIDKVFAAGDCRRGQSLVVWGINEGRQAAREVDQYLQKRIGSHLPVSGGIIPRTISAKKSAAAGGRAKVPNQVADQYAVAA</sequence>
<protein>
    <recommendedName>
        <fullName evidence="24">Glutamate synthase [NADH]</fullName>
        <ecNumber evidence="8">1.4.1.13</ecNumber>
        <ecNumber evidence="20">1.4.1.14</ecNumber>
    </recommendedName>
</protein>
<comment type="pathway">
    <text evidence="3">Energy metabolism; nitrogen metabolism.</text>
</comment>
<feature type="region of interest" description="Disordered" evidence="27">
    <location>
        <begin position="939"/>
        <end position="961"/>
    </location>
</feature>
<dbReference type="Proteomes" id="UP001151518">
    <property type="component" value="Unassembled WGS sequence"/>
</dbReference>
<dbReference type="FunFam" id="2.160.20.60:FF:000001">
    <property type="entry name" value="Glutamate synthase, large subunit"/>
    <property type="match status" value="1"/>
</dbReference>
<dbReference type="GO" id="GO:0016040">
    <property type="term" value="F:glutamate synthase (NADH) activity"/>
    <property type="evidence" value="ECO:0007669"/>
    <property type="project" value="UniProtKB-EC"/>
</dbReference>
<feature type="region of interest" description="Disordered" evidence="27">
    <location>
        <begin position="1531"/>
        <end position="1560"/>
    </location>
</feature>
<dbReference type="EC" id="1.4.1.13" evidence="8"/>
<evidence type="ECO:0000256" key="24">
    <source>
        <dbReference type="ARBA" id="ARBA00068518"/>
    </source>
</evidence>
<evidence type="ECO:0000256" key="26">
    <source>
        <dbReference type="PIRSR" id="PIRSR000187-2"/>
    </source>
</evidence>
<comment type="cofactor">
    <cofactor evidence="26">
        <name>[3Fe-4S] cluster</name>
        <dbReference type="ChEBI" id="CHEBI:21137"/>
    </cofactor>
    <text evidence="26">Binds 1 [3Fe-4S] cluster.</text>
</comment>
<feature type="binding site" evidence="26">
    <location>
        <position position="1172"/>
    </location>
    <ligand>
        <name>[3Fe-4S] cluster</name>
        <dbReference type="ChEBI" id="CHEBI:21137"/>
    </ligand>
</feature>
<feature type="compositionally biased region" description="Low complexity" evidence="27">
    <location>
        <begin position="1532"/>
        <end position="1541"/>
    </location>
</feature>
<dbReference type="CDD" id="cd02808">
    <property type="entry name" value="GltS_FMN"/>
    <property type="match status" value="1"/>
</dbReference>
<dbReference type="SUPFAM" id="SSF51971">
    <property type="entry name" value="Nucleotide-binding domain"/>
    <property type="match status" value="2"/>
</dbReference>
<evidence type="ECO:0000256" key="18">
    <source>
        <dbReference type="ARBA" id="ARBA00023164"/>
    </source>
</evidence>
<comment type="cofactor">
    <cofactor evidence="2">
        <name>FAD</name>
        <dbReference type="ChEBI" id="CHEBI:57692"/>
    </cofactor>
</comment>
<dbReference type="Pfam" id="PF04898">
    <property type="entry name" value="Glu_syn_central"/>
    <property type="match status" value="1"/>
</dbReference>
<evidence type="ECO:0000256" key="16">
    <source>
        <dbReference type="ARBA" id="ARBA00023004"/>
    </source>
</evidence>
<dbReference type="EMBL" id="JANBTW010000028">
    <property type="protein sequence ID" value="KAJ2677787.1"/>
    <property type="molecule type" value="Genomic_DNA"/>
</dbReference>
<dbReference type="InterPro" id="IPR006005">
    <property type="entry name" value="Glut_synth_ssu1"/>
</dbReference>
<keyword evidence="12" id="KW-0479">Metal-binding</keyword>
<dbReference type="InterPro" id="IPR028261">
    <property type="entry name" value="DPD_II"/>
</dbReference>
<dbReference type="GO" id="GO:0005506">
    <property type="term" value="F:iron ion binding"/>
    <property type="evidence" value="ECO:0007669"/>
    <property type="project" value="InterPro"/>
</dbReference>
<keyword evidence="15 30" id="KW-0560">Oxidoreductase</keyword>
<evidence type="ECO:0000256" key="12">
    <source>
        <dbReference type="ARBA" id="ARBA00022723"/>
    </source>
</evidence>
<dbReference type="CDD" id="cd00982">
    <property type="entry name" value="gltB_C"/>
    <property type="match status" value="1"/>
</dbReference>
<comment type="subunit">
    <text evidence="7">Homotrimer.</text>
</comment>
<comment type="similarity">
    <text evidence="6">Belongs to the glutamate synthase family.</text>
</comment>
<dbReference type="Pfam" id="PF14691">
    <property type="entry name" value="Fer4_20"/>
    <property type="match status" value="1"/>
</dbReference>
<dbReference type="SUPFAM" id="SSF51395">
    <property type="entry name" value="FMN-linked oxidoreductases"/>
    <property type="match status" value="1"/>
</dbReference>
<dbReference type="InterPro" id="IPR051394">
    <property type="entry name" value="Glutamate_Synthase"/>
</dbReference>
<dbReference type="GO" id="GO:0010181">
    <property type="term" value="F:FMN binding"/>
    <property type="evidence" value="ECO:0007669"/>
    <property type="project" value="InterPro"/>
</dbReference>
<evidence type="ECO:0000256" key="23">
    <source>
        <dbReference type="ARBA" id="ARBA00057049"/>
    </source>
</evidence>
<dbReference type="Pfam" id="PF01645">
    <property type="entry name" value="Glu_synthase"/>
    <property type="match status" value="1"/>
</dbReference>
<dbReference type="PROSITE" id="PS51278">
    <property type="entry name" value="GATASE_TYPE_2"/>
    <property type="match status" value="1"/>
</dbReference>
<dbReference type="InterPro" id="IPR009051">
    <property type="entry name" value="Helical_ferredxn"/>
</dbReference>
<dbReference type="OrthoDB" id="4327079at2759"/>
<evidence type="ECO:0000313" key="30">
    <source>
        <dbReference type="EMBL" id="KAJ2677787.1"/>
    </source>
</evidence>
<gene>
    <name evidence="30" type="primary">GLT1</name>
    <name evidence="30" type="ORF">GGI25_002885</name>
</gene>
<dbReference type="InterPro" id="IPR023753">
    <property type="entry name" value="FAD/NAD-binding_dom"/>
</dbReference>
<organism evidence="30 31">
    <name type="scientific">Coemansia spiralis</name>
    <dbReference type="NCBI Taxonomy" id="417178"/>
    <lineage>
        <taxon>Eukaryota</taxon>
        <taxon>Fungi</taxon>
        <taxon>Fungi incertae sedis</taxon>
        <taxon>Zoopagomycota</taxon>
        <taxon>Kickxellomycotina</taxon>
        <taxon>Kickxellomycetes</taxon>
        <taxon>Kickxellales</taxon>
        <taxon>Kickxellaceae</taxon>
        <taxon>Coemansia</taxon>
    </lineage>
</organism>
<proteinExistence type="inferred from homology"/>
<evidence type="ECO:0000256" key="14">
    <source>
        <dbReference type="ARBA" id="ARBA00022962"/>
    </source>
</evidence>
<evidence type="ECO:0000256" key="11">
    <source>
        <dbReference type="ARBA" id="ARBA00022643"/>
    </source>
</evidence>
<dbReference type="PRINTS" id="PR00419">
    <property type="entry name" value="ADXRDTASE"/>
</dbReference>
<evidence type="ECO:0000256" key="21">
    <source>
        <dbReference type="ARBA" id="ARBA00048151"/>
    </source>
</evidence>
<evidence type="ECO:0000256" key="5">
    <source>
        <dbReference type="ARBA" id="ARBA00004944"/>
    </source>
</evidence>
<dbReference type="EC" id="1.4.1.14" evidence="20"/>
<dbReference type="InterPro" id="IPR017932">
    <property type="entry name" value="GATase_2_dom"/>
</dbReference>
<dbReference type="PIRSF" id="PIRSF000187">
    <property type="entry name" value="GOGAT"/>
    <property type="match status" value="1"/>
</dbReference>
<dbReference type="Gene3D" id="2.160.20.60">
    <property type="entry name" value="Glutamate synthase, alpha subunit, C-terminal domain"/>
    <property type="match status" value="1"/>
</dbReference>
<dbReference type="GO" id="GO:0019676">
    <property type="term" value="P:ammonia assimilation cycle"/>
    <property type="evidence" value="ECO:0007669"/>
    <property type="project" value="UniProtKB-ARBA"/>
</dbReference>
<evidence type="ECO:0000256" key="27">
    <source>
        <dbReference type="SAM" id="MobiDB-lite"/>
    </source>
</evidence>
<evidence type="ECO:0000256" key="4">
    <source>
        <dbReference type="ARBA" id="ARBA00004909"/>
    </source>
</evidence>
<dbReference type="GO" id="GO:0050660">
    <property type="term" value="F:flavin adenine dinucleotide binding"/>
    <property type="evidence" value="ECO:0007669"/>
    <property type="project" value="InterPro"/>
</dbReference>
<evidence type="ECO:0000256" key="13">
    <source>
        <dbReference type="ARBA" id="ARBA00022827"/>
    </source>
</evidence>
<dbReference type="InterPro" id="IPR036485">
    <property type="entry name" value="Glu_synth_asu_C_sf"/>
</dbReference>
<dbReference type="FunFam" id="3.50.50.60:FF:000022">
    <property type="entry name" value="Glutamate synthase [NADH], amyloplastic"/>
    <property type="match status" value="1"/>
</dbReference>
<dbReference type="SUPFAM" id="SSF69336">
    <property type="entry name" value="Alpha subunit of glutamate synthase, C-terminal domain"/>
    <property type="match status" value="1"/>
</dbReference>
<dbReference type="GO" id="GO:0016639">
    <property type="term" value="F:oxidoreductase activity, acting on the CH-NH2 group of donors, NAD or NADP as acceptor"/>
    <property type="evidence" value="ECO:0007669"/>
    <property type="project" value="InterPro"/>
</dbReference>
<dbReference type="SUPFAM" id="SSF46548">
    <property type="entry name" value="alpha-helical ferredoxin"/>
    <property type="match status" value="1"/>
</dbReference>
<feature type="compositionally biased region" description="Basic and acidic residues" evidence="27">
    <location>
        <begin position="949"/>
        <end position="961"/>
    </location>
</feature>
<name>A0A9W8G9M8_9FUNG</name>
<dbReference type="PANTHER" id="PTHR43100:SF1">
    <property type="entry name" value="GLUTAMATE SYNTHASE [NADPH] SMALL CHAIN"/>
    <property type="match status" value="1"/>
</dbReference>
<dbReference type="Gene3D" id="3.50.50.60">
    <property type="entry name" value="FAD/NAD(P)-binding domain"/>
    <property type="match status" value="2"/>
</dbReference>
<dbReference type="Pfam" id="PF01493">
    <property type="entry name" value="GXGXG"/>
    <property type="match status" value="1"/>
</dbReference>
<comment type="pathway">
    <text evidence="4">Nitrogen metabolism.</text>
</comment>
<dbReference type="Gene3D" id="3.20.20.70">
    <property type="entry name" value="Aldolase class I"/>
    <property type="match status" value="2"/>
</dbReference>
<dbReference type="NCBIfam" id="TIGR01317">
    <property type="entry name" value="GOGAT_sm_gam"/>
    <property type="match status" value="1"/>
</dbReference>
<dbReference type="InterPro" id="IPR002489">
    <property type="entry name" value="Glu_synth_asu_C"/>
</dbReference>
<dbReference type="PROSITE" id="PS51379">
    <property type="entry name" value="4FE4S_FER_2"/>
    <property type="match status" value="1"/>
</dbReference>
<comment type="function">
    <text evidence="23">Forms L-glutamate from L-glutamine and 2-oxoglutarate. Represents an alternative pathway to L-glutamate dehydrogenase for the biosynthesis of L-glutamate. Participates with glutamine synthetase in ammonia assimilation processes. The enzyme is specific for NADH, L-glutamine and 2-oxoglutarate.</text>
</comment>
<keyword evidence="10" id="KW-0285">Flavoprotein</keyword>
<comment type="caution">
    <text evidence="30">The sequence shown here is derived from an EMBL/GenBank/DDBJ whole genome shotgun (WGS) entry which is preliminary data.</text>
</comment>
<evidence type="ECO:0000256" key="15">
    <source>
        <dbReference type="ARBA" id="ARBA00023002"/>
    </source>
</evidence>
<feature type="active site" description="For GATase activity" evidence="25">
    <location>
        <position position="50"/>
    </location>
</feature>
<keyword evidence="17 26" id="KW-0411">Iron-sulfur</keyword>
<dbReference type="InterPro" id="IPR017896">
    <property type="entry name" value="4Fe4S_Fe-S-bd"/>
</dbReference>
<evidence type="ECO:0000256" key="8">
    <source>
        <dbReference type="ARBA" id="ARBA00012079"/>
    </source>
</evidence>
<evidence type="ECO:0000256" key="20">
    <source>
        <dbReference type="ARBA" id="ARBA00024383"/>
    </source>
</evidence>
<evidence type="ECO:0000259" key="29">
    <source>
        <dbReference type="PROSITE" id="PS51379"/>
    </source>
</evidence>
<dbReference type="FunFam" id="3.60.20.10:FF:000001">
    <property type="entry name" value="Glutamate synthase, large subunit"/>
    <property type="match status" value="1"/>
</dbReference>
<dbReference type="Pfam" id="PF07992">
    <property type="entry name" value="Pyr_redox_2"/>
    <property type="match status" value="1"/>
</dbReference>
<dbReference type="InterPro" id="IPR002932">
    <property type="entry name" value="Glu_synthdom"/>
</dbReference>
<keyword evidence="13" id="KW-0274">FAD</keyword>
<evidence type="ECO:0000256" key="17">
    <source>
        <dbReference type="ARBA" id="ARBA00023014"/>
    </source>
</evidence>
<dbReference type="GO" id="GO:0006537">
    <property type="term" value="P:glutamate biosynthetic process"/>
    <property type="evidence" value="ECO:0007669"/>
    <property type="project" value="UniProtKB-KW"/>
</dbReference>
<dbReference type="InterPro" id="IPR036188">
    <property type="entry name" value="FAD/NAD-bd_sf"/>
</dbReference>
<comment type="pathway">
    <text evidence="5">Amino-acid biosynthesis; L-glutamate biosynthesis via GLT pathway; L-glutamate from 2-oxoglutarate and L-glutamine (NAD(+) route): step 1/1.</text>
</comment>
<dbReference type="FunFam" id="3.20.20.70:FF:000017">
    <property type="entry name" value="Glutamate synthase [NADH], amyloplastic"/>
    <property type="match status" value="1"/>
</dbReference>
<keyword evidence="18" id="KW-0314">Glutamate biosynthesis</keyword>
<evidence type="ECO:0000256" key="3">
    <source>
        <dbReference type="ARBA" id="ARBA00004802"/>
    </source>
</evidence>
<dbReference type="CDD" id="cd00713">
    <property type="entry name" value="GltS"/>
    <property type="match status" value="1"/>
</dbReference>
<dbReference type="InterPro" id="IPR029055">
    <property type="entry name" value="Ntn_hydrolases_N"/>
</dbReference>
<keyword evidence="16" id="KW-0408">Iron</keyword>
<keyword evidence="11" id="KW-0288">FMN</keyword>
<dbReference type="Gene3D" id="1.10.1060.10">
    <property type="entry name" value="Alpha-helical ferredoxin"/>
    <property type="match status" value="1"/>
</dbReference>
<reference evidence="30" key="1">
    <citation type="submission" date="2022-07" db="EMBL/GenBank/DDBJ databases">
        <title>Phylogenomic reconstructions and comparative analyses of Kickxellomycotina fungi.</title>
        <authorList>
            <person name="Reynolds N.K."/>
            <person name="Stajich J.E."/>
            <person name="Barry K."/>
            <person name="Grigoriev I.V."/>
            <person name="Crous P."/>
            <person name="Smith M.E."/>
        </authorList>
    </citation>
    <scope>NUCLEOTIDE SEQUENCE</scope>
    <source>
        <strain evidence="30">NRRL 3115</strain>
    </source>
</reference>
<evidence type="ECO:0000256" key="9">
    <source>
        <dbReference type="ARBA" id="ARBA00022605"/>
    </source>
</evidence>